<comment type="catalytic activity">
    <reaction evidence="9">
        <text>a long chain fatty alcohol + a fatty acyl-CoA = a long-chain alcohol wax ester + CoA</text>
        <dbReference type="Rhea" id="RHEA:38443"/>
        <dbReference type="ChEBI" id="CHEBI:17135"/>
        <dbReference type="ChEBI" id="CHEBI:57287"/>
        <dbReference type="ChEBI" id="CHEBI:77636"/>
        <dbReference type="ChEBI" id="CHEBI:235323"/>
        <dbReference type="EC" id="2.3.1.75"/>
    </reaction>
</comment>
<name>A0A9R0XMH7_TRITD</name>
<comment type="catalytic activity">
    <reaction evidence="10">
        <text>an acyl-CoA + a 1,2-diacyl-sn-glycerol = a triacyl-sn-glycerol + CoA</text>
        <dbReference type="Rhea" id="RHEA:10868"/>
        <dbReference type="ChEBI" id="CHEBI:17815"/>
        <dbReference type="ChEBI" id="CHEBI:57287"/>
        <dbReference type="ChEBI" id="CHEBI:58342"/>
        <dbReference type="ChEBI" id="CHEBI:64615"/>
        <dbReference type="EC" id="2.3.1.20"/>
    </reaction>
</comment>
<dbReference type="Pfam" id="PF06974">
    <property type="entry name" value="WS_DGAT_C"/>
    <property type="match status" value="1"/>
</dbReference>
<comment type="pathway">
    <text evidence="4">Lipid metabolism.</text>
</comment>
<dbReference type="GO" id="GO:0005789">
    <property type="term" value="C:endoplasmic reticulum membrane"/>
    <property type="evidence" value="ECO:0007669"/>
    <property type="project" value="UniProtKB-SubCell"/>
</dbReference>
<evidence type="ECO:0000256" key="3">
    <source>
        <dbReference type="ARBA" id="ARBA00004771"/>
    </source>
</evidence>
<keyword evidence="6" id="KW-0256">Endoplasmic reticulum</keyword>
<dbReference type="InterPro" id="IPR045034">
    <property type="entry name" value="O-acyltransferase_WSD1-like"/>
</dbReference>
<keyword evidence="5" id="KW-0808">Transferase</keyword>
<comment type="similarity">
    <text evidence="8">In the N-terminal section; belongs to the long-chain O-acyltransferase family.</text>
</comment>
<keyword evidence="15" id="KW-1185">Reference proteome</keyword>
<dbReference type="Pfam" id="PF03007">
    <property type="entry name" value="WS_DGAT_cat"/>
    <property type="match status" value="1"/>
</dbReference>
<evidence type="ECO:0000256" key="2">
    <source>
        <dbReference type="ARBA" id="ARBA00004586"/>
    </source>
</evidence>
<evidence type="ECO:0000256" key="7">
    <source>
        <dbReference type="ARBA" id="ARBA00023315"/>
    </source>
</evidence>
<evidence type="ECO:0000259" key="13">
    <source>
        <dbReference type="Pfam" id="PF06974"/>
    </source>
</evidence>
<feature type="region of interest" description="Disordered" evidence="11">
    <location>
        <begin position="1"/>
        <end position="44"/>
    </location>
</feature>
<dbReference type="GO" id="GO:0047196">
    <property type="term" value="F:long-chain-alcohol O-fatty-acyltransferase activity"/>
    <property type="evidence" value="ECO:0007669"/>
    <property type="project" value="UniProtKB-EC"/>
</dbReference>
<gene>
    <name evidence="14" type="ORF">TRITD_5Bv1G233500</name>
</gene>
<comment type="subcellular location">
    <subcellularLocation>
        <location evidence="1">Cell membrane</location>
        <topology evidence="1">Single-pass membrane protein</topology>
    </subcellularLocation>
    <subcellularLocation>
        <location evidence="2">Endoplasmic reticulum membrane</location>
    </subcellularLocation>
</comment>
<proteinExistence type="inferred from homology"/>
<evidence type="ECO:0000256" key="9">
    <source>
        <dbReference type="ARBA" id="ARBA00047604"/>
    </source>
</evidence>
<evidence type="ECO:0008006" key="16">
    <source>
        <dbReference type="Google" id="ProtNLM"/>
    </source>
</evidence>
<sequence>MDIGGRPSASADLRSRPALSVRTKARAPAADTDERTASEEEPVSPTARLMEDVYVVVTIGLGSPINVPAFTAGVANLISPYPRFHCIQVTEGGNRRWARVKVNVDEHIVVPELDPVAVAANPDRAVEDYVASLSVYPMDPSRPRWEFHLLDFPTSEPGVVSTVAIRAHHSLGDGVSLMVLLLASARSAADPTSLPVMPQQSVRTGAIYARQPRHAGALARVWSWFVLMWHTMVDLCFFAATILFLRDPHTVFKPAADGGDDDGDGVFHHHNRRFVHRSLSLDDVKFVKNAMNCTVNDVLLGVASAALSRYYFRKSGDINTKEICLRSVLGVNIRPTTSLQTYVNMIKSDKSNEVAWGNQLGQILLKIHLAMHDDPLAYVRKAKETMDRKKSSLEVVFTHKTSECFLKMFGPKALIVHYQSYNSIMKVILSVDEKTIPDYHQLLDDFSLSFEHIMDATSRLLASIKKE</sequence>
<dbReference type="InterPro" id="IPR004255">
    <property type="entry name" value="O-acyltransferase_WSD1_N"/>
</dbReference>
<feature type="domain" description="O-acyltransferase WSD1-like N-terminal" evidence="12">
    <location>
        <begin position="96"/>
        <end position="298"/>
    </location>
</feature>
<protein>
    <recommendedName>
        <fullName evidence="16">Diacylglycerol O-acyltransferase</fullName>
    </recommendedName>
</protein>
<feature type="domain" description="O-acyltransferase WSD1 C-terminal" evidence="13">
    <location>
        <begin position="356"/>
        <end position="413"/>
    </location>
</feature>
<reference evidence="14 15" key="1">
    <citation type="submission" date="2017-09" db="EMBL/GenBank/DDBJ databases">
        <authorList>
            <consortium name="International Durum Wheat Genome Sequencing Consortium (IDWGSC)"/>
            <person name="Milanesi L."/>
        </authorList>
    </citation>
    <scope>NUCLEOTIDE SEQUENCE [LARGE SCALE GENOMIC DNA]</scope>
    <source>
        <strain evidence="15">cv. Svevo</strain>
    </source>
</reference>
<dbReference type="Gene3D" id="3.30.559.10">
    <property type="entry name" value="Chloramphenicol acetyltransferase-like domain"/>
    <property type="match status" value="1"/>
</dbReference>
<keyword evidence="7" id="KW-0012">Acyltransferase</keyword>
<evidence type="ECO:0000259" key="12">
    <source>
        <dbReference type="Pfam" id="PF03007"/>
    </source>
</evidence>
<comment type="pathway">
    <text evidence="3">Glycerolipid metabolism; triacylglycerol biosynthesis.</text>
</comment>
<dbReference type="PANTHER" id="PTHR31650:SF67">
    <property type="entry name" value="O-ACYLTRANSFERASE WSD1 C-TERMINAL DOMAIN-CONTAINING PROTEIN"/>
    <property type="match status" value="1"/>
</dbReference>
<dbReference type="AlphaFoldDB" id="A0A9R0XMH7"/>
<dbReference type="InterPro" id="IPR023213">
    <property type="entry name" value="CAT-like_dom_sf"/>
</dbReference>
<dbReference type="InterPro" id="IPR009721">
    <property type="entry name" value="O-acyltransferase_WSD1_C"/>
</dbReference>
<evidence type="ECO:0000256" key="10">
    <source>
        <dbReference type="ARBA" id="ARBA00048109"/>
    </source>
</evidence>
<evidence type="ECO:0000256" key="5">
    <source>
        <dbReference type="ARBA" id="ARBA00022679"/>
    </source>
</evidence>
<dbReference type="Proteomes" id="UP000324705">
    <property type="component" value="Chromosome 5B"/>
</dbReference>
<dbReference type="GO" id="GO:0005886">
    <property type="term" value="C:plasma membrane"/>
    <property type="evidence" value="ECO:0007669"/>
    <property type="project" value="UniProtKB-SubCell"/>
</dbReference>
<dbReference type="EMBL" id="LT934120">
    <property type="protein sequence ID" value="VAI39155.1"/>
    <property type="molecule type" value="Genomic_DNA"/>
</dbReference>
<evidence type="ECO:0000256" key="1">
    <source>
        <dbReference type="ARBA" id="ARBA00004162"/>
    </source>
</evidence>
<evidence type="ECO:0000313" key="14">
    <source>
        <dbReference type="EMBL" id="VAI39155.1"/>
    </source>
</evidence>
<dbReference type="GO" id="GO:0019432">
    <property type="term" value="P:triglyceride biosynthetic process"/>
    <property type="evidence" value="ECO:0007669"/>
    <property type="project" value="TreeGrafter"/>
</dbReference>
<dbReference type="Gramene" id="TRITD5Bv1G233500.2">
    <property type="protein sequence ID" value="TRITD5Bv1G233500.2"/>
    <property type="gene ID" value="TRITD5Bv1G233500"/>
</dbReference>
<organism evidence="14 15">
    <name type="scientific">Triticum turgidum subsp. durum</name>
    <name type="common">Durum wheat</name>
    <name type="synonym">Triticum durum</name>
    <dbReference type="NCBI Taxonomy" id="4567"/>
    <lineage>
        <taxon>Eukaryota</taxon>
        <taxon>Viridiplantae</taxon>
        <taxon>Streptophyta</taxon>
        <taxon>Embryophyta</taxon>
        <taxon>Tracheophyta</taxon>
        <taxon>Spermatophyta</taxon>
        <taxon>Magnoliopsida</taxon>
        <taxon>Liliopsida</taxon>
        <taxon>Poales</taxon>
        <taxon>Poaceae</taxon>
        <taxon>BOP clade</taxon>
        <taxon>Pooideae</taxon>
        <taxon>Triticodae</taxon>
        <taxon>Triticeae</taxon>
        <taxon>Triticinae</taxon>
        <taxon>Triticum</taxon>
    </lineage>
</organism>
<accession>A0A9R0XMH7</accession>
<evidence type="ECO:0000256" key="11">
    <source>
        <dbReference type="SAM" id="MobiDB-lite"/>
    </source>
</evidence>
<evidence type="ECO:0000256" key="8">
    <source>
        <dbReference type="ARBA" id="ARBA00024360"/>
    </source>
</evidence>
<evidence type="ECO:0000256" key="6">
    <source>
        <dbReference type="ARBA" id="ARBA00022824"/>
    </source>
</evidence>
<dbReference type="SUPFAM" id="SSF52777">
    <property type="entry name" value="CoA-dependent acyltransferases"/>
    <property type="match status" value="1"/>
</dbReference>
<dbReference type="PANTHER" id="PTHR31650">
    <property type="entry name" value="O-ACYLTRANSFERASE (WSD1-LIKE) FAMILY PROTEIN"/>
    <property type="match status" value="1"/>
</dbReference>
<evidence type="ECO:0000256" key="4">
    <source>
        <dbReference type="ARBA" id="ARBA00005189"/>
    </source>
</evidence>
<dbReference type="GO" id="GO:0004144">
    <property type="term" value="F:diacylglycerol O-acyltransferase activity"/>
    <property type="evidence" value="ECO:0007669"/>
    <property type="project" value="UniProtKB-EC"/>
</dbReference>
<dbReference type="OMA" id="IHCQSYA"/>
<evidence type="ECO:0000313" key="15">
    <source>
        <dbReference type="Proteomes" id="UP000324705"/>
    </source>
</evidence>